<dbReference type="GO" id="GO:0031293">
    <property type="term" value="P:membrane protein intracellular domain proteolysis"/>
    <property type="evidence" value="ECO:0007669"/>
    <property type="project" value="TreeGrafter"/>
</dbReference>
<keyword evidence="1" id="KW-0812">Transmembrane</keyword>
<feature type="transmembrane region" description="Helical" evidence="1">
    <location>
        <begin position="253"/>
        <end position="274"/>
    </location>
</feature>
<keyword evidence="1" id="KW-1133">Transmembrane helix</keyword>
<dbReference type="PANTHER" id="PTHR13325:SF3">
    <property type="entry name" value="MEMBRANE-BOUND TRANSCRIPTION FACTOR SITE-2 PROTEASE"/>
    <property type="match status" value="1"/>
</dbReference>
<feature type="transmembrane region" description="Helical" evidence="1">
    <location>
        <begin position="395"/>
        <end position="415"/>
    </location>
</feature>
<dbReference type="PANTHER" id="PTHR13325">
    <property type="entry name" value="PROTEASE M50 MEMBRANE-BOUND TRANSCRIPTION FACTOR SITE 2 PROTEASE"/>
    <property type="match status" value="1"/>
</dbReference>
<feature type="transmembrane region" description="Helical" evidence="1">
    <location>
        <begin position="350"/>
        <end position="374"/>
    </location>
</feature>
<protein>
    <recommendedName>
        <fullName evidence="3">Peptide zinc metalloprotease protein</fullName>
    </recommendedName>
</protein>
<evidence type="ECO:0008006" key="3">
    <source>
        <dbReference type="Google" id="ProtNLM"/>
    </source>
</evidence>
<feature type="transmembrane region" description="Helical" evidence="1">
    <location>
        <begin position="131"/>
        <end position="150"/>
    </location>
</feature>
<dbReference type="GO" id="GO:0004222">
    <property type="term" value="F:metalloendopeptidase activity"/>
    <property type="evidence" value="ECO:0007669"/>
    <property type="project" value="InterPro"/>
</dbReference>
<dbReference type="InterPro" id="IPR049694">
    <property type="entry name" value="Daptide_HExxH"/>
</dbReference>
<feature type="transmembrane region" description="Helical" evidence="1">
    <location>
        <begin position="195"/>
        <end position="214"/>
    </location>
</feature>
<dbReference type="EMBL" id="CP108318">
    <property type="protein sequence ID" value="WTW59203.1"/>
    <property type="molecule type" value="Genomic_DNA"/>
</dbReference>
<feature type="transmembrane region" description="Helical" evidence="1">
    <location>
        <begin position="321"/>
        <end position="344"/>
    </location>
</feature>
<dbReference type="AlphaFoldDB" id="A0AAU2UW70"/>
<gene>
    <name evidence="2" type="ORF">OG549_00230</name>
</gene>
<evidence type="ECO:0000256" key="1">
    <source>
        <dbReference type="SAM" id="Phobius"/>
    </source>
</evidence>
<evidence type="ECO:0000313" key="2">
    <source>
        <dbReference type="EMBL" id="WTW59203.1"/>
    </source>
</evidence>
<dbReference type="InterPro" id="IPR001193">
    <property type="entry name" value="MBTPS2"/>
</dbReference>
<keyword evidence="1" id="KW-0472">Membrane</keyword>
<feature type="transmembrane region" description="Helical" evidence="1">
    <location>
        <begin position="226"/>
        <end position="247"/>
    </location>
</feature>
<name>A0AAU2UW70_9ACTN</name>
<reference evidence="2" key="1">
    <citation type="submission" date="2022-10" db="EMBL/GenBank/DDBJ databases">
        <title>The complete genomes of actinobacterial strains from the NBC collection.</title>
        <authorList>
            <person name="Joergensen T.S."/>
            <person name="Alvarez Arevalo M."/>
            <person name="Sterndorff E.B."/>
            <person name="Faurdal D."/>
            <person name="Vuksanovic O."/>
            <person name="Mourched A.-S."/>
            <person name="Charusanti P."/>
            <person name="Shaw S."/>
            <person name="Blin K."/>
            <person name="Weber T."/>
        </authorList>
    </citation>
    <scope>NUCLEOTIDE SEQUENCE</scope>
    <source>
        <strain evidence="2">NBC_00003</strain>
    </source>
</reference>
<accession>A0AAU2UW70</accession>
<dbReference type="GO" id="GO:0016020">
    <property type="term" value="C:membrane"/>
    <property type="evidence" value="ECO:0007669"/>
    <property type="project" value="InterPro"/>
</dbReference>
<organism evidence="2">
    <name type="scientific">Streptomyces sp. NBC_00003</name>
    <dbReference type="NCBI Taxonomy" id="2903608"/>
    <lineage>
        <taxon>Bacteria</taxon>
        <taxon>Bacillati</taxon>
        <taxon>Actinomycetota</taxon>
        <taxon>Actinomycetes</taxon>
        <taxon>Kitasatosporales</taxon>
        <taxon>Streptomycetaceae</taxon>
        <taxon>Streptomyces</taxon>
    </lineage>
</organism>
<dbReference type="GO" id="GO:0005737">
    <property type="term" value="C:cytoplasm"/>
    <property type="evidence" value="ECO:0007669"/>
    <property type="project" value="TreeGrafter"/>
</dbReference>
<proteinExistence type="predicted"/>
<sequence>MLAMPARREGMEISQTDGQDHAVVSLPGGRYLRLGRDAALLLADLDGTRCREEVLAQWSAEVGEDSAVQLLEKLCALGLLEDPDGPPPVRERAFVYRKPLSFQFTLVRPRRLTGVLRVVGGVLARRPFPQVYLALLAAGAVAVAVGHRGLAHAVSTQVSLGTVFQVWAAMLAVGAVHELGHATALARFGGRPRRIGVMLFYLVPAFFCDVSAGWKLADRGQRVRVALSGVVVNAGVAAAAAIAAALSEGETAAFWWLLTCYNVISTVFNLLPFVKLDGYLALMGRVDVPFLRDKAIGDARGWLGRVLYGHPRDEKRLDRPWAVPFGLAAMAFPVAWMGFLLTRILIVPSILSWGIAGAVLWLLLVTVAAGRLLYTTARIAFPRRGQGLRASRGRRLLGLGVVAAAAGALLFAVPVDGAATAGYVVLDGRPVLAMPTSGGAVDAVHPGETVQLRSVGMIGRPVVATAVVDSPPSAPVQVPSAAFSAVKGGSGHTVAVLYRLREVHGHPLPGGGRATVDTGTTTLAGRLADTYLLPPLRLLTGLG</sequence>
<dbReference type="NCBIfam" id="NF041824">
    <property type="entry name" value="daptide_HExxH"/>
    <property type="match status" value="1"/>
</dbReference>